<dbReference type="Pfam" id="PF12146">
    <property type="entry name" value="Hydrolase_4"/>
    <property type="match status" value="1"/>
</dbReference>
<feature type="domain" description="Serine aminopeptidase S33" evidence="1">
    <location>
        <begin position="28"/>
        <end position="101"/>
    </location>
</feature>
<dbReference type="InterPro" id="IPR051044">
    <property type="entry name" value="MAG_DAG_Lipase"/>
</dbReference>
<accession>A0A7G2ETY6</accession>
<name>A0A7G2ETY6_ARATH</name>
<dbReference type="PANTHER" id="PTHR11614">
    <property type="entry name" value="PHOSPHOLIPASE-RELATED"/>
    <property type="match status" value="1"/>
</dbReference>
<evidence type="ECO:0000259" key="1">
    <source>
        <dbReference type="Pfam" id="PF12146"/>
    </source>
</evidence>
<dbReference type="AlphaFoldDB" id="A0A7G2ETY6"/>
<reference evidence="2 3" key="1">
    <citation type="submission" date="2020-09" db="EMBL/GenBank/DDBJ databases">
        <authorList>
            <person name="Ashkenazy H."/>
        </authorList>
    </citation>
    <scope>NUCLEOTIDE SEQUENCE [LARGE SCALE GENOMIC DNA]</scope>
    <source>
        <strain evidence="3">cv. Cdm-0</strain>
    </source>
</reference>
<dbReference type="Gene3D" id="3.40.50.1820">
    <property type="entry name" value="alpha/beta hydrolase"/>
    <property type="match status" value="1"/>
</dbReference>
<dbReference type="EMBL" id="LR881468">
    <property type="protein sequence ID" value="CAD5325872.1"/>
    <property type="molecule type" value="Genomic_DNA"/>
</dbReference>
<dbReference type="SUPFAM" id="SSF53474">
    <property type="entry name" value="alpha/beta-Hydrolases"/>
    <property type="match status" value="1"/>
</dbReference>
<gene>
    <name evidence="2" type="ORF">AT9943_LOCUS13678</name>
</gene>
<dbReference type="Proteomes" id="UP000516314">
    <property type="component" value="Chromosome 3"/>
</dbReference>
<evidence type="ECO:0000313" key="2">
    <source>
        <dbReference type="EMBL" id="CAD5325872.1"/>
    </source>
</evidence>
<evidence type="ECO:0000313" key="3">
    <source>
        <dbReference type="Proteomes" id="UP000516314"/>
    </source>
</evidence>
<proteinExistence type="predicted"/>
<organism evidence="2 3">
    <name type="scientific">Arabidopsis thaliana</name>
    <name type="common">Mouse-ear cress</name>
    <dbReference type="NCBI Taxonomy" id="3702"/>
    <lineage>
        <taxon>Eukaryota</taxon>
        <taxon>Viridiplantae</taxon>
        <taxon>Streptophyta</taxon>
        <taxon>Embryophyta</taxon>
        <taxon>Tracheophyta</taxon>
        <taxon>Spermatophyta</taxon>
        <taxon>Magnoliopsida</taxon>
        <taxon>eudicotyledons</taxon>
        <taxon>Gunneridae</taxon>
        <taxon>Pentapetalae</taxon>
        <taxon>rosids</taxon>
        <taxon>malvids</taxon>
        <taxon>Brassicales</taxon>
        <taxon>Brassicaceae</taxon>
        <taxon>Camelineae</taxon>
        <taxon>Arabidopsis</taxon>
    </lineage>
</organism>
<dbReference type="InterPro" id="IPR029058">
    <property type="entry name" value="AB_hydrolase_fold"/>
</dbReference>
<dbReference type="InterPro" id="IPR022742">
    <property type="entry name" value="Hydrolase_4"/>
</dbReference>
<protein>
    <submittedName>
        <fullName evidence="2">(thale cress) hypothetical protein</fullName>
    </submittedName>
</protein>
<sequence>MVMYKEDYVSNSRGIQLFTCSWKQEEQQEPKALIFLCHGYAMESSITMSSTAVRLANAGFSVYGMDYEGHGKSGGLNGYVKKFDDLVQDVSSHYSSICGEDEVSNGRIHGRSSCVTLGEKEAQFLGRCRFSRSHV</sequence>